<evidence type="ECO:0000256" key="6">
    <source>
        <dbReference type="ARBA" id="ARBA00023145"/>
    </source>
</evidence>
<keyword evidence="2" id="KW-0165">Cleavage on pair of basic residues</keyword>
<dbReference type="Gene3D" id="3.30.70.850">
    <property type="entry name" value="Peptidase S8, pro-domain"/>
    <property type="match status" value="1"/>
</dbReference>
<accession>A0ABV0YGW0</accession>
<keyword evidence="13" id="KW-1185">Reference proteome</keyword>
<dbReference type="InterPro" id="IPR000209">
    <property type="entry name" value="Peptidase_S8/S53_dom"/>
</dbReference>
<dbReference type="InterPro" id="IPR038466">
    <property type="entry name" value="S8_pro-domain_sf"/>
</dbReference>
<organism evidence="12 13">
    <name type="scientific">Ameca splendens</name>
    <dbReference type="NCBI Taxonomy" id="208324"/>
    <lineage>
        <taxon>Eukaryota</taxon>
        <taxon>Metazoa</taxon>
        <taxon>Chordata</taxon>
        <taxon>Craniata</taxon>
        <taxon>Vertebrata</taxon>
        <taxon>Euteleostomi</taxon>
        <taxon>Actinopterygii</taxon>
        <taxon>Neopterygii</taxon>
        <taxon>Teleostei</taxon>
        <taxon>Neoteleostei</taxon>
        <taxon>Acanthomorphata</taxon>
        <taxon>Ovalentaria</taxon>
        <taxon>Atherinomorphae</taxon>
        <taxon>Cyprinodontiformes</taxon>
        <taxon>Goodeidae</taxon>
        <taxon>Ameca</taxon>
    </lineage>
</organism>
<dbReference type="InterPro" id="IPR015500">
    <property type="entry name" value="Peptidase_S8_subtilisin-rel"/>
</dbReference>
<dbReference type="Pfam" id="PF00082">
    <property type="entry name" value="Peptidase_S8"/>
    <property type="match status" value="1"/>
</dbReference>
<dbReference type="SUPFAM" id="SSF54897">
    <property type="entry name" value="Protease propeptides/inhibitors"/>
    <property type="match status" value="1"/>
</dbReference>
<keyword evidence="3 10" id="KW-0732">Signal</keyword>
<feature type="active site" description="Charge relay system" evidence="8">
    <location>
        <position position="176"/>
    </location>
</feature>
<evidence type="ECO:0000256" key="8">
    <source>
        <dbReference type="PROSITE-ProRule" id="PRU01240"/>
    </source>
</evidence>
<evidence type="ECO:0000256" key="5">
    <source>
        <dbReference type="ARBA" id="ARBA00022825"/>
    </source>
</evidence>
<feature type="signal peptide" evidence="10">
    <location>
        <begin position="1"/>
        <end position="18"/>
    </location>
</feature>
<dbReference type="Pfam" id="PF01483">
    <property type="entry name" value="P_proprotein"/>
    <property type="match status" value="1"/>
</dbReference>
<evidence type="ECO:0000259" key="11">
    <source>
        <dbReference type="PROSITE" id="PS51829"/>
    </source>
</evidence>
<dbReference type="CDD" id="cd04059">
    <property type="entry name" value="Peptidases_S8_Protein_convertases_Kexins_Furin-like"/>
    <property type="match status" value="1"/>
</dbReference>
<evidence type="ECO:0000256" key="3">
    <source>
        <dbReference type="ARBA" id="ARBA00022729"/>
    </source>
</evidence>
<dbReference type="Proteomes" id="UP001469553">
    <property type="component" value="Unassembled WGS sequence"/>
</dbReference>
<protein>
    <recommendedName>
        <fullName evidence="11">P/Homo B domain-containing protein</fullName>
    </recommendedName>
</protein>
<gene>
    <name evidence="12" type="ORF">AMECASPLE_026002</name>
</gene>
<dbReference type="EMBL" id="JAHRIP010030828">
    <property type="protein sequence ID" value="MEQ2292741.1"/>
    <property type="molecule type" value="Genomic_DNA"/>
</dbReference>
<name>A0ABV0YGW0_9TELE</name>
<feature type="region of interest" description="Disordered" evidence="9">
    <location>
        <begin position="183"/>
        <end position="212"/>
    </location>
</feature>
<sequence length="543" mass="59823">MGHLFTLWMGTLLQFCHATIYTNDWAIKVRGDPESVKRIAEKYGFTNMGQIGDLKGYYSFRHQQTANRSTEFNKEVTNHLAKETKVEWLQQQVVLRRVKRTSRRSHVHATDLVTGHLQSPFHQSNLNHTMNVSWPLWNNLWYTSCSETNGCQSGMNILAAWRRGYTGKGVVVSVLDDGIEKEHPDLKPNYDPLASCDVNEQDQDPSPSYSNNAANFHGTQCAGTVAASANNSLCTVGVSFHARIGGIRMLGGDVTDIVEALSLNFRPQYIDIYLASWGPDDDGATLEGPGPLAHLALQSGIENGRQGRGSIFVWASGNGGRTGDHCSCDAYTSSIYTISVSSISRYGVRPDYLEECSSTLAAAYSGEETEEMMIVGPQQECSRTLSGTSLSSSLAAGVIALTLEANPLLTWRDVQHIIVRTSKAHHLVAPDWHYNGAGYKVSLLYGFGLLDAESMVKEAERWKQVPAQHKCVEEAIQQSRIIYPGSVFTSTYKTTGCASETLRHVVYVEHVIICITITHSRRGDLSITLTSPAGTMSQLLAHR</sequence>
<feature type="active site" description="Charge relay system" evidence="8">
    <location>
        <position position="217"/>
    </location>
</feature>
<reference evidence="12 13" key="1">
    <citation type="submission" date="2021-06" db="EMBL/GenBank/DDBJ databases">
        <authorList>
            <person name="Palmer J.M."/>
        </authorList>
    </citation>
    <scope>NUCLEOTIDE SEQUENCE [LARGE SCALE GENOMIC DNA]</scope>
    <source>
        <strain evidence="12 13">AS_MEX2019</strain>
        <tissue evidence="12">Muscle</tissue>
    </source>
</reference>
<evidence type="ECO:0000256" key="2">
    <source>
        <dbReference type="ARBA" id="ARBA00022685"/>
    </source>
</evidence>
<proteinExistence type="inferred from homology"/>
<dbReference type="SUPFAM" id="SSF49785">
    <property type="entry name" value="Galactose-binding domain-like"/>
    <property type="match status" value="1"/>
</dbReference>
<evidence type="ECO:0000313" key="12">
    <source>
        <dbReference type="EMBL" id="MEQ2292741.1"/>
    </source>
</evidence>
<evidence type="ECO:0000313" key="13">
    <source>
        <dbReference type="Proteomes" id="UP001469553"/>
    </source>
</evidence>
<comment type="caution">
    <text evidence="12">The sequence shown here is derived from an EMBL/GenBank/DDBJ whole genome shotgun (WGS) entry which is preliminary data.</text>
</comment>
<dbReference type="PROSITE" id="PS00136">
    <property type="entry name" value="SUBTILASE_ASP"/>
    <property type="match status" value="1"/>
</dbReference>
<dbReference type="InterPro" id="IPR032815">
    <property type="entry name" value="S8_pro-domain"/>
</dbReference>
<keyword evidence="5 8" id="KW-0720">Serine protease</keyword>
<dbReference type="PANTHER" id="PTHR42884">
    <property type="entry name" value="PROPROTEIN CONVERTASE SUBTILISIN/KEXIN-RELATED"/>
    <property type="match status" value="1"/>
</dbReference>
<dbReference type="InterPro" id="IPR034182">
    <property type="entry name" value="Kexin/furin"/>
</dbReference>
<keyword evidence="7" id="KW-0325">Glycoprotein</keyword>
<dbReference type="Gene3D" id="2.60.120.260">
    <property type="entry name" value="Galactose-binding domain-like"/>
    <property type="match status" value="1"/>
</dbReference>
<dbReference type="Pfam" id="PF16470">
    <property type="entry name" value="S8_pro-domain"/>
    <property type="match status" value="1"/>
</dbReference>
<dbReference type="Gene3D" id="3.40.50.200">
    <property type="entry name" value="Peptidase S8/S53 domain"/>
    <property type="match status" value="1"/>
</dbReference>
<feature type="chain" id="PRO_5045728143" description="P/Homo B domain-containing protein" evidence="10">
    <location>
        <begin position="19"/>
        <end position="543"/>
    </location>
</feature>
<keyword evidence="6" id="KW-0865">Zymogen</keyword>
<dbReference type="PROSITE" id="PS51892">
    <property type="entry name" value="SUBTILASE"/>
    <property type="match status" value="1"/>
</dbReference>
<dbReference type="PROSITE" id="PS00137">
    <property type="entry name" value="SUBTILASE_HIS"/>
    <property type="match status" value="1"/>
</dbReference>
<feature type="domain" description="P/Homo B" evidence="11">
    <location>
        <begin position="464"/>
        <end position="543"/>
    </location>
</feature>
<dbReference type="InterPro" id="IPR036852">
    <property type="entry name" value="Peptidase_S8/S53_dom_sf"/>
</dbReference>
<dbReference type="InterPro" id="IPR002884">
    <property type="entry name" value="P_dom"/>
</dbReference>
<dbReference type="PROSITE" id="PS51829">
    <property type="entry name" value="P_HOMO_B"/>
    <property type="match status" value="1"/>
</dbReference>
<dbReference type="InterPro" id="IPR008979">
    <property type="entry name" value="Galactose-bd-like_sf"/>
</dbReference>
<evidence type="ECO:0000256" key="4">
    <source>
        <dbReference type="ARBA" id="ARBA00022801"/>
    </source>
</evidence>
<evidence type="ECO:0000256" key="7">
    <source>
        <dbReference type="ARBA" id="ARBA00023180"/>
    </source>
</evidence>
<dbReference type="PRINTS" id="PR00723">
    <property type="entry name" value="SUBTILISIN"/>
</dbReference>
<feature type="active site" description="Charge relay system" evidence="8">
    <location>
        <position position="389"/>
    </location>
</feature>
<keyword evidence="1 8" id="KW-0645">Protease</keyword>
<dbReference type="InterPro" id="IPR022398">
    <property type="entry name" value="Peptidase_S8_His-AS"/>
</dbReference>
<keyword evidence="4 8" id="KW-0378">Hydrolase</keyword>
<evidence type="ECO:0000256" key="1">
    <source>
        <dbReference type="ARBA" id="ARBA00022670"/>
    </source>
</evidence>
<evidence type="ECO:0000256" key="9">
    <source>
        <dbReference type="SAM" id="MobiDB-lite"/>
    </source>
</evidence>
<evidence type="ECO:0000256" key="10">
    <source>
        <dbReference type="SAM" id="SignalP"/>
    </source>
</evidence>
<dbReference type="SUPFAM" id="SSF52743">
    <property type="entry name" value="Subtilisin-like"/>
    <property type="match status" value="1"/>
</dbReference>
<dbReference type="InterPro" id="IPR023827">
    <property type="entry name" value="Peptidase_S8_Asp-AS"/>
</dbReference>
<comment type="similarity">
    <text evidence="8">Belongs to the peptidase S8 family.</text>
</comment>
<dbReference type="PANTHER" id="PTHR42884:SF30">
    <property type="entry name" value="PROPROTEIN CONVERTASE SUBTILISIN_KEXIN TYPE 5"/>
    <property type="match status" value="1"/>
</dbReference>